<dbReference type="HAMAP" id="MF_00344">
    <property type="entry name" value="GMP_synthase"/>
    <property type="match status" value="1"/>
</dbReference>
<dbReference type="NCBIfam" id="NF000848">
    <property type="entry name" value="PRK00074.1"/>
    <property type="match status" value="1"/>
</dbReference>
<evidence type="ECO:0000259" key="11">
    <source>
        <dbReference type="PROSITE" id="PS51553"/>
    </source>
</evidence>
<evidence type="ECO:0000256" key="5">
    <source>
        <dbReference type="ARBA" id="ARBA00022749"/>
    </source>
</evidence>
<dbReference type="UniPathway" id="UPA00189">
    <property type="reaction ID" value="UER00296"/>
</dbReference>
<feature type="active site" evidence="9">
    <location>
        <position position="169"/>
    </location>
</feature>
<dbReference type="EMBL" id="CVTD020000005">
    <property type="protein sequence ID" value="CRZ33295.1"/>
    <property type="molecule type" value="Genomic_DNA"/>
</dbReference>
<dbReference type="RefSeq" id="WP_103201484.1">
    <property type="nucleotide sequence ID" value="NZ_CVTD020000005.1"/>
</dbReference>
<comment type="subunit">
    <text evidence="9">Homodimer.</text>
</comment>
<dbReference type="CDD" id="cd01997">
    <property type="entry name" value="GMP_synthase_C"/>
    <property type="match status" value="1"/>
</dbReference>
<evidence type="ECO:0000256" key="8">
    <source>
        <dbReference type="ARBA" id="ARBA00022962"/>
    </source>
</evidence>
<dbReference type="InterPro" id="IPR025777">
    <property type="entry name" value="GMPS_ATP_PPase_dom"/>
</dbReference>
<dbReference type="FunFam" id="3.40.50.620:FF:000001">
    <property type="entry name" value="GMP synthase [glutamine-hydrolyzing]"/>
    <property type="match status" value="1"/>
</dbReference>
<keyword evidence="8 9" id="KW-0315">Glutamine amidotransferase</keyword>
<dbReference type="GO" id="GO:0005524">
    <property type="term" value="F:ATP binding"/>
    <property type="evidence" value="ECO:0007669"/>
    <property type="project" value="UniProtKB-UniRule"/>
</dbReference>
<keyword evidence="13" id="KW-1185">Reference proteome</keyword>
<dbReference type="OrthoDB" id="9802219at2"/>
<keyword evidence="6 9" id="KW-0658">Purine biosynthesis</keyword>
<dbReference type="InterPro" id="IPR029062">
    <property type="entry name" value="Class_I_gatase-like"/>
</dbReference>
<evidence type="ECO:0000256" key="6">
    <source>
        <dbReference type="ARBA" id="ARBA00022755"/>
    </source>
</evidence>
<dbReference type="Gene3D" id="3.40.50.620">
    <property type="entry name" value="HUPs"/>
    <property type="match status" value="1"/>
</dbReference>
<comment type="pathway">
    <text evidence="2 9">Purine metabolism; GMP biosynthesis; GMP from XMP (L-Gln route): step 1/1.</text>
</comment>
<dbReference type="GO" id="GO:0005829">
    <property type="term" value="C:cytosol"/>
    <property type="evidence" value="ECO:0007669"/>
    <property type="project" value="TreeGrafter"/>
</dbReference>
<evidence type="ECO:0000256" key="2">
    <source>
        <dbReference type="ARBA" id="ARBA00005153"/>
    </source>
</evidence>
<name>A0A0H5SE32_HERHM</name>
<proteinExistence type="inferred from homology"/>
<gene>
    <name evidence="9 12" type="primary">guaA</name>
    <name evidence="12" type="ORF">HHT355_0080</name>
</gene>
<evidence type="ECO:0000256" key="1">
    <source>
        <dbReference type="ARBA" id="ARBA00002332"/>
    </source>
</evidence>
<dbReference type="SUPFAM" id="SSF52402">
    <property type="entry name" value="Adenine nucleotide alpha hydrolases-like"/>
    <property type="match status" value="1"/>
</dbReference>
<evidence type="ECO:0000256" key="4">
    <source>
        <dbReference type="ARBA" id="ARBA00022741"/>
    </source>
</evidence>
<organism evidence="12 13">
    <name type="scientific">Herbinix hemicellulosilytica</name>
    <dbReference type="NCBI Taxonomy" id="1564487"/>
    <lineage>
        <taxon>Bacteria</taxon>
        <taxon>Bacillati</taxon>
        <taxon>Bacillota</taxon>
        <taxon>Clostridia</taxon>
        <taxon>Lachnospirales</taxon>
        <taxon>Lachnospiraceae</taxon>
        <taxon>Herbinix</taxon>
    </lineage>
</organism>
<dbReference type="PANTHER" id="PTHR11922">
    <property type="entry name" value="GMP SYNTHASE-RELATED"/>
    <property type="match status" value="1"/>
</dbReference>
<dbReference type="Pfam" id="PF00958">
    <property type="entry name" value="GMP_synt_C"/>
    <property type="match status" value="1"/>
</dbReference>
<dbReference type="EC" id="6.3.5.2" evidence="9"/>
<dbReference type="PANTHER" id="PTHR11922:SF2">
    <property type="entry name" value="GMP SYNTHASE [GLUTAMINE-HYDROLYZING]"/>
    <property type="match status" value="1"/>
</dbReference>
<evidence type="ECO:0000256" key="9">
    <source>
        <dbReference type="HAMAP-Rule" id="MF_00344"/>
    </source>
</evidence>
<dbReference type="InterPro" id="IPR022955">
    <property type="entry name" value="GMP_synthase"/>
</dbReference>
<dbReference type="Gene3D" id="3.30.300.10">
    <property type="match status" value="1"/>
</dbReference>
<keyword evidence="5 9" id="KW-0332">GMP biosynthesis</keyword>
<dbReference type="Gene3D" id="3.40.50.880">
    <property type="match status" value="1"/>
</dbReference>
<dbReference type="Proteomes" id="UP000236497">
    <property type="component" value="Unassembled WGS sequence"/>
</dbReference>
<dbReference type="FunFam" id="3.30.300.10:FF:000002">
    <property type="entry name" value="GMP synthase [glutamine-hydrolyzing]"/>
    <property type="match status" value="1"/>
</dbReference>
<feature type="domain" description="GMPS ATP-PPase" evidence="11">
    <location>
        <begin position="196"/>
        <end position="386"/>
    </location>
</feature>
<dbReference type="InterPro" id="IPR017926">
    <property type="entry name" value="GATASE"/>
</dbReference>
<reference evidence="12 13" key="1">
    <citation type="submission" date="2015-06" db="EMBL/GenBank/DDBJ databases">
        <authorList>
            <person name="Wibberg Daniel"/>
        </authorList>
    </citation>
    <scope>NUCLEOTIDE SEQUENCE [LARGE SCALE GENOMIC DNA]</scope>
    <source>
        <strain evidence="12 13">T3/55T</strain>
    </source>
</reference>
<dbReference type="SUPFAM" id="SSF52317">
    <property type="entry name" value="Class I glutamine amidotransferase-like"/>
    <property type="match status" value="1"/>
</dbReference>
<evidence type="ECO:0000313" key="12">
    <source>
        <dbReference type="EMBL" id="CRZ33295.1"/>
    </source>
</evidence>
<dbReference type="PROSITE" id="PS51553">
    <property type="entry name" value="GMPS_ATP_PPASE"/>
    <property type="match status" value="1"/>
</dbReference>
<dbReference type="InterPro" id="IPR001674">
    <property type="entry name" value="GMP_synth_C"/>
</dbReference>
<dbReference type="PROSITE" id="PS51273">
    <property type="entry name" value="GATASE_TYPE_1"/>
    <property type="match status" value="1"/>
</dbReference>
<protein>
    <recommendedName>
        <fullName evidence="9">GMP synthase [glutamine-hydrolyzing]</fullName>
        <ecNumber evidence="9">6.3.5.2</ecNumber>
    </recommendedName>
    <alternativeName>
        <fullName evidence="9">GMP synthetase</fullName>
    </alternativeName>
    <alternativeName>
        <fullName evidence="9">Glutamine amidotransferase</fullName>
    </alternativeName>
</protein>
<dbReference type="Pfam" id="PF03054">
    <property type="entry name" value="tRNA_Me_trans"/>
    <property type="match status" value="1"/>
</dbReference>
<evidence type="ECO:0000256" key="7">
    <source>
        <dbReference type="ARBA" id="ARBA00022840"/>
    </source>
</evidence>
<accession>A0A0H5SE32</accession>
<evidence type="ECO:0000256" key="10">
    <source>
        <dbReference type="PROSITE-ProRule" id="PRU00886"/>
    </source>
</evidence>
<dbReference type="Pfam" id="PF00117">
    <property type="entry name" value="GATase"/>
    <property type="match status" value="1"/>
</dbReference>
<dbReference type="NCBIfam" id="TIGR00884">
    <property type="entry name" value="guaA_Cterm"/>
    <property type="match status" value="1"/>
</dbReference>
<keyword evidence="4 9" id="KW-0547">Nucleotide-binding</keyword>
<comment type="function">
    <text evidence="1 9">Catalyzes the synthesis of GMP from XMP.</text>
</comment>
<keyword evidence="7 9" id="KW-0067">ATP-binding</keyword>
<feature type="active site" evidence="9">
    <location>
        <position position="171"/>
    </location>
</feature>
<dbReference type="InterPro" id="IPR014729">
    <property type="entry name" value="Rossmann-like_a/b/a_fold"/>
</dbReference>
<evidence type="ECO:0000256" key="3">
    <source>
        <dbReference type="ARBA" id="ARBA00022598"/>
    </source>
</evidence>
<comment type="catalytic activity">
    <reaction evidence="9">
        <text>XMP + L-glutamine + ATP + H2O = GMP + L-glutamate + AMP + diphosphate + 2 H(+)</text>
        <dbReference type="Rhea" id="RHEA:11680"/>
        <dbReference type="ChEBI" id="CHEBI:15377"/>
        <dbReference type="ChEBI" id="CHEBI:15378"/>
        <dbReference type="ChEBI" id="CHEBI:29985"/>
        <dbReference type="ChEBI" id="CHEBI:30616"/>
        <dbReference type="ChEBI" id="CHEBI:33019"/>
        <dbReference type="ChEBI" id="CHEBI:57464"/>
        <dbReference type="ChEBI" id="CHEBI:58115"/>
        <dbReference type="ChEBI" id="CHEBI:58359"/>
        <dbReference type="ChEBI" id="CHEBI:456215"/>
        <dbReference type="EC" id="6.3.5.2"/>
    </reaction>
</comment>
<feature type="active site" description="Nucleophile" evidence="9">
    <location>
        <position position="82"/>
    </location>
</feature>
<feature type="binding site" evidence="10">
    <location>
        <begin position="223"/>
        <end position="229"/>
    </location>
    <ligand>
        <name>ATP</name>
        <dbReference type="ChEBI" id="CHEBI:30616"/>
    </ligand>
</feature>
<dbReference type="FunFam" id="3.40.50.880:FF:000001">
    <property type="entry name" value="GMP synthase [glutamine-hydrolyzing]"/>
    <property type="match status" value="1"/>
</dbReference>
<dbReference type="NCBIfam" id="TIGR00888">
    <property type="entry name" value="guaA_Nterm"/>
    <property type="match status" value="1"/>
</dbReference>
<dbReference type="CDD" id="cd01742">
    <property type="entry name" value="GATase1_GMP_Synthase"/>
    <property type="match status" value="1"/>
</dbReference>
<dbReference type="GO" id="GO:0003921">
    <property type="term" value="F:GMP synthase activity"/>
    <property type="evidence" value="ECO:0007669"/>
    <property type="project" value="InterPro"/>
</dbReference>
<dbReference type="AlphaFoldDB" id="A0A0H5SE32"/>
<dbReference type="PRINTS" id="PR00096">
    <property type="entry name" value="GATASE"/>
</dbReference>
<sequence length="511" mass="57395">MDKELVIVLDFGGQYNQLIARRVREFNVYCEVLPYNTDIEVIKEKAPKGIIFTGGANSVYEPDAPSCDPKIFELGIPILGICYGCQLMSHLNGGKVGKAPKREYGKTEIEVDSSSKLFENVTRNTTCLMSHTDYIETVAPGFRVIAKSESCPVAAIENPEKNLYGVQFHPEVEHTPEGVLMLKNFLFKICGCTGDWTMSSFVDMSVRYLKEKIGDKKVLCALSGGVDSSVSAVLVSKAVGKQLTCIFVDHGLLRKNEADEVEEVFTKKFDVNFIRVNAQQRFYDKLAGVTDPESKRKIIGEEFIRVFEEEAKKIGKVDYLVQGTIYPDVIESGLGKSAVIKSHHNVGGLPDYVDFKEIIEPLRDLFKDEVRRVGLELGMPEHLVYRQPFPGPGLAVRIIGEVTPEKVKILQEADYIYREEIAKAGLDRKISQYFAVLTNLRSVGVMGDERTYDYTVALRAVTTTDFMTAEYVEIPWEVLGRISRKIVNEVKHVNRICYDITGKPPATIEWE</sequence>
<evidence type="ECO:0000313" key="13">
    <source>
        <dbReference type="Proteomes" id="UP000236497"/>
    </source>
</evidence>
<dbReference type="InterPro" id="IPR004739">
    <property type="entry name" value="GMP_synth_GATase"/>
</dbReference>
<keyword evidence="3 9" id="KW-0436">Ligase</keyword>